<dbReference type="GO" id="GO:0008233">
    <property type="term" value="F:peptidase activity"/>
    <property type="evidence" value="ECO:0007669"/>
    <property type="project" value="UniProtKB-KW"/>
</dbReference>
<dbReference type="InterPro" id="IPR022118">
    <property type="entry name" value="Peptidase_C70_AvrRpt2"/>
</dbReference>
<gene>
    <name evidence="2" type="ORF">AB2U05_34595</name>
</gene>
<keyword evidence="1" id="KW-0732">Signal</keyword>
<feature type="signal peptide" evidence="1">
    <location>
        <begin position="1"/>
        <end position="30"/>
    </location>
</feature>
<dbReference type="AlphaFoldDB" id="A0AB39TVP5"/>
<accession>A0AB39TVP5</accession>
<dbReference type="GO" id="GO:0006508">
    <property type="term" value="P:proteolysis"/>
    <property type="evidence" value="ECO:0007669"/>
    <property type="project" value="UniProtKB-KW"/>
</dbReference>
<dbReference type="EMBL" id="CP163445">
    <property type="protein sequence ID" value="XDQ83272.1"/>
    <property type="molecule type" value="Genomic_DNA"/>
</dbReference>
<name>A0AB39TVP5_9ACTN</name>
<keyword evidence="2" id="KW-0645">Protease</keyword>
<evidence type="ECO:0000256" key="1">
    <source>
        <dbReference type="SAM" id="SignalP"/>
    </source>
</evidence>
<sequence length="187" mass="20159">MGRSTFAATTTAVALTASALLAAAGSPAHAEAGQDTITMYKQEKSQWCWVASGLTIAKFQGYGSTQTDFCTRANPYYGCNNQPATLDDMARGWNSLGMTHLGTGLNSAATFNQVYTDVKAARPVAARIGWKSGGGHMNVVYGFDTSNNTIGVADPWPDTATYTWWNYNDYVNNSSFAWTHSRIGISR</sequence>
<reference evidence="2" key="1">
    <citation type="submission" date="2024-07" db="EMBL/GenBank/DDBJ databases">
        <authorList>
            <person name="Yu S.T."/>
        </authorList>
    </citation>
    <scope>NUCLEOTIDE SEQUENCE</scope>
    <source>
        <strain evidence="2">Y1</strain>
    </source>
</reference>
<protein>
    <submittedName>
        <fullName evidence="2">Papain-like cysteine protease family protein</fullName>
    </submittedName>
</protein>
<organism evidence="2">
    <name type="scientific">Streptomyces sp. Y1</name>
    <dbReference type="NCBI Taxonomy" id="3238634"/>
    <lineage>
        <taxon>Bacteria</taxon>
        <taxon>Bacillati</taxon>
        <taxon>Actinomycetota</taxon>
        <taxon>Actinomycetes</taxon>
        <taxon>Kitasatosporales</taxon>
        <taxon>Streptomycetaceae</taxon>
        <taxon>Streptomyces</taxon>
    </lineage>
</organism>
<evidence type="ECO:0000313" key="2">
    <source>
        <dbReference type="EMBL" id="XDQ83272.1"/>
    </source>
</evidence>
<proteinExistence type="predicted"/>
<feature type="chain" id="PRO_5044320064" evidence="1">
    <location>
        <begin position="31"/>
        <end position="187"/>
    </location>
</feature>
<dbReference type="RefSeq" id="WP_045695122.1">
    <property type="nucleotide sequence ID" value="NZ_CP163445.1"/>
</dbReference>
<keyword evidence="2" id="KW-0378">Hydrolase</keyword>
<dbReference type="Gene3D" id="3.90.70.10">
    <property type="entry name" value="Cysteine proteinases"/>
    <property type="match status" value="1"/>
</dbReference>
<dbReference type="Pfam" id="PF12385">
    <property type="entry name" value="Peptidase_C70"/>
    <property type="match status" value="1"/>
</dbReference>